<keyword evidence="2" id="KW-0784">Thiamine biosynthesis</keyword>
<feature type="domain" description="FAD dependent oxidoreductase" evidence="6">
    <location>
        <begin position="7"/>
        <end position="352"/>
    </location>
</feature>
<keyword evidence="8" id="KW-1185">Reference proteome</keyword>
<dbReference type="GO" id="GO:0043799">
    <property type="term" value="F:glycine oxidase activity"/>
    <property type="evidence" value="ECO:0007669"/>
    <property type="project" value="UniProtKB-EC"/>
</dbReference>
<evidence type="ECO:0000256" key="3">
    <source>
        <dbReference type="ARBA" id="ARBA00023002"/>
    </source>
</evidence>
<comment type="catalytic activity">
    <reaction evidence="4">
        <text>glycine + O2 + H2O = glyoxylate + H2O2 + NH4(+)</text>
        <dbReference type="Rhea" id="RHEA:11532"/>
        <dbReference type="ChEBI" id="CHEBI:15377"/>
        <dbReference type="ChEBI" id="CHEBI:15379"/>
        <dbReference type="ChEBI" id="CHEBI:16240"/>
        <dbReference type="ChEBI" id="CHEBI:28938"/>
        <dbReference type="ChEBI" id="CHEBI:36655"/>
        <dbReference type="ChEBI" id="CHEBI:57305"/>
        <dbReference type="EC" id="1.4.3.19"/>
    </reaction>
</comment>
<dbReference type="PANTHER" id="PTHR13847:SF289">
    <property type="entry name" value="GLYCINE OXIDASE"/>
    <property type="match status" value="1"/>
</dbReference>
<dbReference type="Proteomes" id="UP001597362">
    <property type="component" value="Unassembled WGS sequence"/>
</dbReference>
<dbReference type="InterPro" id="IPR006076">
    <property type="entry name" value="FAD-dep_OxRdtase"/>
</dbReference>
<dbReference type="NCBIfam" id="TIGR02352">
    <property type="entry name" value="thiamin_ThiO"/>
    <property type="match status" value="1"/>
</dbReference>
<dbReference type="Pfam" id="PF01266">
    <property type="entry name" value="DAO"/>
    <property type="match status" value="1"/>
</dbReference>
<dbReference type="SUPFAM" id="SSF54373">
    <property type="entry name" value="FAD-linked reductases, C-terminal domain"/>
    <property type="match status" value="1"/>
</dbReference>
<evidence type="ECO:0000256" key="4">
    <source>
        <dbReference type="ARBA" id="ARBA00049872"/>
    </source>
</evidence>
<reference evidence="8" key="1">
    <citation type="journal article" date="2019" name="Int. J. Syst. Evol. Microbiol.">
        <title>The Global Catalogue of Microorganisms (GCM) 10K type strain sequencing project: providing services to taxonomists for standard genome sequencing and annotation.</title>
        <authorList>
            <consortium name="The Broad Institute Genomics Platform"/>
            <consortium name="The Broad Institute Genome Sequencing Center for Infectious Disease"/>
            <person name="Wu L."/>
            <person name="Ma J."/>
        </authorList>
    </citation>
    <scope>NUCLEOTIDE SEQUENCE [LARGE SCALE GENOMIC DNA]</scope>
    <source>
        <strain evidence="8">GH52</strain>
    </source>
</reference>
<evidence type="ECO:0000256" key="2">
    <source>
        <dbReference type="ARBA" id="ARBA00022977"/>
    </source>
</evidence>
<dbReference type="PROSITE" id="PS51257">
    <property type="entry name" value="PROKAR_LIPOPROTEIN"/>
    <property type="match status" value="1"/>
</dbReference>
<comment type="pathway">
    <text evidence="1">Cofactor biosynthesis; thiamine diphosphate biosynthesis.</text>
</comment>
<dbReference type="Gene3D" id="3.30.9.10">
    <property type="entry name" value="D-Amino Acid Oxidase, subunit A, domain 2"/>
    <property type="match status" value="1"/>
</dbReference>
<dbReference type="Gene3D" id="3.50.50.60">
    <property type="entry name" value="FAD/NAD(P)-binding domain"/>
    <property type="match status" value="1"/>
</dbReference>
<evidence type="ECO:0000259" key="6">
    <source>
        <dbReference type="Pfam" id="PF01266"/>
    </source>
</evidence>
<name>A0ABW4YNP6_9BACL</name>
<dbReference type="InterPro" id="IPR036188">
    <property type="entry name" value="FAD/NAD-bd_sf"/>
</dbReference>
<proteinExistence type="predicted"/>
<sequence length="373" mass="40832">MMKKESVVIIGGGIIGLACAYEAAKRNYQVTIIERVNFGGQASGAAAGMLAPYSELTEQPDEFFQLCTSSLHMYAAWVDEIEREAGQSVEYRKTGSLYVCQHEADIQPLMTRSLWQNQYGAAAELLTGAELQHLEAGLTDGVVAGIYTAKEGHVHAPRLVDALMHCCHKIGVTMLDHVGDIVDINIGEQGVQVTSLRGDTVSADRLIVSAGAWSGQLEKWLSIRLPIHPIRGQICAYNNEAVPLHHVIFSSQAYWVTKNDGRLICGASEDVAGFTVEVTERGINRLIRSSERWIPALRQQNIISKWAGLRPATRDGFPFIGKVDAAGQVIMAAGHYRNGILLSPITAKLVADCLDHKPDVMEQLSTFHPLRFT</sequence>
<protein>
    <recommendedName>
        <fullName evidence="5">glycine oxidase</fullName>
        <ecNumber evidence="5">1.4.3.19</ecNumber>
    </recommendedName>
</protein>
<dbReference type="EMBL" id="JBHUHO010000034">
    <property type="protein sequence ID" value="MFD2117133.1"/>
    <property type="molecule type" value="Genomic_DNA"/>
</dbReference>
<organism evidence="7 8">
    <name type="scientific">Paenibacillus yanchengensis</name>
    <dbReference type="NCBI Taxonomy" id="2035833"/>
    <lineage>
        <taxon>Bacteria</taxon>
        <taxon>Bacillati</taxon>
        <taxon>Bacillota</taxon>
        <taxon>Bacilli</taxon>
        <taxon>Bacillales</taxon>
        <taxon>Paenibacillaceae</taxon>
        <taxon>Paenibacillus</taxon>
    </lineage>
</organism>
<accession>A0ABW4YNP6</accession>
<evidence type="ECO:0000256" key="1">
    <source>
        <dbReference type="ARBA" id="ARBA00004948"/>
    </source>
</evidence>
<evidence type="ECO:0000313" key="7">
    <source>
        <dbReference type="EMBL" id="MFD2117133.1"/>
    </source>
</evidence>
<dbReference type="InterPro" id="IPR012727">
    <property type="entry name" value="Gly_oxidase_ThiO"/>
</dbReference>
<gene>
    <name evidence="7" type="primary">thiO</name>
    <name evidence="7" type="ORF">ACFSJH_15490</name>
</gene>
<dbReference type="RefSeq" id="WP_377774005.1">
    <property type="nucleotide sequence ID" value="NZ_JBHUHO010000034.1"/>
</dbReference>
<dbReference type="SUPFAM" id="SSF51905">
    <property type="entry name" value="FAD/NAD(P)-binding domain"/>
    <property type="match status" value="1"/>
</dbReference>
<evidence type="ECO:0000313" key="8">
    <source>
        <dbReference type="Proteomes" id="UP001597362"/>
    </source>
</evidence>
<dbReference type="EC" id="1.4.3.19" evidence="5"/>
<evidence type="ECO:0000256" key="5">
    <source>
        <dbReference type="ARBA" id="ARBA00050018"/>
    </source>
</evidence>
<keyword evidence="3 7" id="KW-0560">Oxidoreductase</keyword>
<comment type="caution">
    <text evidence="7">The sequence shown here is derived from an EMBL/GenBank/DDBJ whole genome shotgun (WGS) entry which is preliminary data.</text>
</comment>
<dbReference type="PANTHER" id="PTHR13847">
    <property type="entry name" value="SARCOSINE DEHYDROGENASE-RELATED"/>
    <property type="match status" value="1"/>
</dbReference>